<proteinExistence type="inferred from homology"/>
<dbReference type="GO" id="GO:0005783">
    <property type="term" value="C:endoplasmic reticulum"/>
    <property type="evidence" value="ECO:0007669"/>
    <property type="project" value="TreeGrafter"/>
</dbReference>
<comment type="subcellular location">
    <subcellularLocation>
        <location evidence="1">Cytoplasm</location>
    </subcellularLocation>
</comment>
<dbReference type="GO" id="GO:0000774">
    <property type="term" value="F:adenyl-nucleotide exchange factor activity"/>
    <property type="evidence" value="ECO:0007669"/>
    <property type="project" value="EnsemblFungi"/>
</dbReference>
<name>A0A063BR66_USTVR</name>
<evidence type="ECO:0000256" key="4">
    <source>
        <dbReference type="ARBA" id="ARBA00022737"/>
    </source>
</evidence>
<dbReference type="EMBL" id="BBTG02000014">
    <property type="protein sequence ID" value="GAO17167.1"/>
    <property type="molecule type" value="Genomic_DNA"/>
</dbReference>
<dbReference type="InterPro" id="IPR000225">
    <property type="entry name" value="Armadillo"/>
</dbReference>
<dbReference type="Proteomes" id="UP000054053">
    <property type="component" value="Unassembled WGS sequence"/>
</dbReference>
<dbReference type="KEGG" id="uvi:66063504"/>
<evidence type="ECO:0000256" key="2">
    <source>
        <dbReference type="ARBA" id="ARBA00011045"/>
    </source>
</evidence>
<dbReference type="Pfam" id="PF08609">
    <property type="entry name" value="Fes1"/>
    <property type="match status" value="1"/>
</dbReference>
<dbReference type="EMBL" id="CP072754">
    <property type="protein sequence ID" value="QUC18485.1"/>
    <property type="molecule type" value="Genomic_DNA"/>
</dbReference>
<dbReference type="InterPro" id="IPR013918">
    <property type="entry name" value="Nucleotide_exch_fac_Fes1"/>
</dbReference>
<keyword evidence="11" id="KW-1185">Reference proteome</keyword>
<dbReference type="InterPro" id="IPR011989">
    <property type="entry name" value="ARM-like"/>
</dbReference>
<dbReference type="SMART" id="SM00185">
    <property type="entry name" value="ARM"/>
    <property type="match status" value="2"/>
</dbReference>
<dbReference type="GO" id="GO:0005829">
    <property type="term" value="C:cytosol"/>
    <property type="evidence" value="ECO:0007669"/>
    <property type="project" value="EnsemblFungi"/>
</dbReference>
<feature type="compositionally biased region" description="Low complexity" evidence="7">
    <location>
        <begin position="24"/>
        <end position="35"/>
    </location>
</feature>
<evidence type="ECO:0000256" key="6">
    <source>
        <dbReference type="ARBA" id="ARBA00024912"/>
    </source>
</evidence>
<dbReference type="GO" id="GO:0071629">
    <property type="term" value="P:cytoplasm protein quality control by the ubiquitin-proteasome system"/>
    <property type="evidence" value="ECO:0007669"/>
    <property type="project" value="EnsemblFungi"/>
</dbReference>
<reference evidence="10" key="3">
    <citation type="submission" date="2020-03" db="EMBL/GenBank/DDBJ databases">
        <title>A mixture of massive structural variations and highly conserved coding sequences in Ustilaginoidea virens genome.</title>
        <authorList>
            <person name="Zhang K."/>
            <person name="Zhao Z."/>
            <person name="Zhang Z."/>
            <person name="Li Y."/>
            <person name="Hsiang T."/>
            <person name="Sun W."/>
        </authorList>
    </citation>
    <scope>NUCLEOTIDE SEQUENCE</scope>
    <source>
        <strain evidence="10">UV-8b</strain>
    </source>
</reference>
<evidence type="ECO:0000313" key="10">
    <source>
        <dbReference type="EMBL" id="QUC18485.1"/>
    </source>
</evidence>
<evidence type="ECO:0000256" key="5">
    <source>
        <dbReference type="ARBA" id="ARBA00022845"/>
    </source>
</evidence>
<keyword evidence="5" id="KW-0810">Translation regulation</keyword>
<organism evidence="9 12">
    <name type="scientific">Ustilaginoidea virens</name>
    <name type="common">Rice false smut fungus</name>
    <name type="synonym">Villosiclava virens</name>
    <dbReference type="NCBI Taxonomy" id="1159556"/>
    <lineage>
        <taxon>Eukaryota</taxon>
        <taxon>Fungi</taxon>
        <taxon>Dikarya</taxon>
        <taxon>Ascomycota</taxon>
        <taxon>Pezizomycotina</taxon>
        <taxon>Sordariomycetes</taxon>
        <taxon>Hypocreomycetidae</taxon>
        <taxon>Hypocreales</taxon>
        <taxon>Clavicipitaceae</taxon>
        <taxon>Ustilaginoidea</taxon>
    </lineage>
</organism>
<dbReference type="HOGENOM" id="CLU_084507_0_0_1"/>
<evidence type="ECO:0000259" key="8">
    <source>
        <dbReference type="Pfam" id="PF08609"/>
    </source>
</evidence>
<sequence>MADKRLNDLLRWSVENSDVPHNDPSLAAPSQPSSSHLTPELMAALMGGPSDADLMKASMEIITSPDSEVTLENKLIAFDNLEQLIESLDNANNIGNLGLWTPLLEQLTHQEAEVRKMAAWCIGTAVQNNQQTQERLYAMGGVPALVGMATRQEEKEDVRKKAIYALSSACRNYQPAMDVCVEELSKNGHDADKVDARDMEAVDVIINVLRDKVKNSG</sequence>
<feature type="domain" description="Nucleotide exchange factor Fes1" evidence="8">
    <location>
        <begin position="6"/>
        <end position="94"/>
    </location>
</feature>
<dbReference type="InterPro" id="IPR050693">
    <property type="entry name" value="Hsp70_NEF-Inhibitors"/>
</dbReference>
<dbReference type="GO" id="GO:0006417">
    <property type="term" value="P:regulation of translation"/>
    <property type="evidence" value="ECO:0007669"/>
    <property type="project" value="UniProtKB-KW"/>
</dbReference>
<evidence type="ECO:0000256" key="3">
    <source>
        <dbReference type="ARBA" id="ARBA00022490"/>
    </source>
</evidence>
<evidence type="ECO:0000313" key="11">
    <source>
        <dbReference type="Proteomes" id="UP000027002"/>
    </source>
</evidence>
<comment type="similarity">
    <text evidence="2">Belongs to the FES1 family.</text>
</comment>
<comment type="function">
    <text evidence="6">Functions as a nucleotide exchange factor (NEF) for Hsp70 chaperones which accelerates the release of ADP. Required for fully efficient Hsp70-mediated folding of proteins.</text>
</comment>
<dbReference type="FunFam" id="1.25.10.10:FF:000434">
    <property type="entry name" value="Hsp70 nucleotide exchange factor fes1"/>
    <property type="match status" value="1"/>
</dbReference>
<dbReference type="Gene3D" id="1.25.10.10">
    <property type="entry name" value="Leucine-rich Repeat Variant"/>
    <property type="match status" value="1"/>
</dbReference>
<keyword evidence="3" id="KW-0963">Cytoplasm</keyword>
<evidence type="ECO:0000256" key="1">
    <source>
        <dbReference type="ARBA" id="ARBA00004496"/>
    </source>
</evidence>
<dbReference type="InterPro" id="IPR016024">
    <property type="entry name" value="ARM-type_fold"/>
</dbReference>
<evidence type="ECO:0000256" key="7">
    <source>
        <dbReference type="SAM" id="MobiDB-lite"/>
    </source>
</evidence>
<accession>A0A063BR66</accession>
<reference evidence="9" key="1">
    <citation type="journal article" date="2016" name="Genome Announc.">
        <title>Genome Sequence of Ustilaginoidea virens IPU010, a Rice Pathogenic Fungus Causing False Smut.</title>
        <authorList>
            <person name="Kumagai T."/>
            <person name="Ishii T."/>
            <person name="Terai G."/>
            <person name="Umemura M."/>
            <person name="Machida M."/>
            <person name="Asai K."/>
        </authorList>
    </citation>
    <scope>NUCLEOTIDE SEQUENCE [LARGE SCALE GENOMIC DNA]</scope>
    <source>
        <strain evidence="9">IPU010</strain>
    </source>
</reference>
<keyword evidence="4" id="KW-0677">Repeat</keyword>
<dbReference type="AlphaFoldDB" id="A0A063BR66"/>
<dbReference type="Proteomes" id="UP000027002">
    <property type="component" value="Chromosome 2"/>
</dbReference>
<evidence type="ECO:0000313" key="12">
    <source>
        <dbReference type="Proteomes" id="UP000054053"/>
    </source>
</evidence>
<dbReference type="Pfam" id="PF02985">
    <property type="entry name" value="HEAT"/>
    <property type="match status" value="1"/>
</dbReference>
<dbReference type="InterPro" id="IPR000357">
    <property type="entry name" value="HEAT"/>
</dbReference>
<dbReference type="PANTHER" id="PTHR19316:SF18">
    <property type="entry name" value="HSP70-BINDING PROTEIN 1"/>
    <property type="match status" value="1"/>
</dbReference>
<dbReference type="RefSeq" id="XP_042996158.1">
    <property type="nucleotide sequence ID" value="XM_043140224.1"/>
</dbReference>
<dbReference type="GeneID" id="66063504"/>
<reference evidence="12" key="2">
    <citation type="journal article" date="2016" name="Genome Announc.">
        <title>Genome sequence of Ustilaginoidea virens IPU010, a rice pathogenic fungus causing false smut.</title>
        <authorList>
            <person name="Kumagai T."/>
            <person name="Ishii T."/>
            <person name="Terai G."/>
            <person name="Umemura M."/>
            <person name="Machida M."/>
            <person name="Asai K."/>
        </authorList>
    </citation>
    <scope>NUCLEOTIDE SEQUENCE [LARGE SCALE GENOMIC DNA]</scope>
    <source>
        <strain evidence="12">IPU010</strain>
    </source>
</reference>
<dbReference type="PANTHER" id="PTHR19316">
    <property type="entry name" value="PROTEIN FOLDING REGULATOR"/>
    <property type="match status" value="1"/>
</dbReference>
<feature type="region of interest" description="Disordered" evidence="7">
    <location>
        <begin position="16"/>
        <end position="36"/>
    </location>
</feature>
<protein>
    <recommendedName>
        <fullName evidence="8">Nucleotide exchange factor Fes1 domain-containing protein</fullName>
    </recommendedName>
</protein>
<gene>
    <name evidence="10" type="ORF">UV8b_02726</name>
    <name evidence="9" type="ORF">UVI_02031060</name>
</gene>
<dbReference type="OrthoDB" id="10250458at2759"/>
<dbReference type="STRING" id="1159556.A0A063BR66"/>
<evidence type="ECO:0000313" key="9">
    <source>
        <dbReference type="EMBL" id="GAO17167.1"/>
    </source>
</evidence>
<dbReference type="SUPFAM" id="SSF48371">
    <property type="entry name" value="ARM repeat"/>
    <property type="match status" value="1"/>
</dbReference>